<dbReference type="STRING" id="316067.Geob_3225"/>
<reference evidence="2 3" key="1">
    <citation type="submission" date="2009-01" db="EMBL/GenBank/DDBJ databases">
        <title>Complete sequence of Geobacter sp. FRC-32.</title>
        <authorList>
            <consortium name="US DOE Joint Genome Institute"/>
            <person name="Lucas S."/>
            <person name="Copeland A."/>
            <person name="Lapidus A."/>
            <person name="Glavina del Rio T."/>
            <person name="Dalin E."/>
            <person name="Tice H."/>
            <person name="Bruce D."/>
            <person name="Goodwin L."/>
            <person name="Pitluck S."/>
            <person name="Saunders E."/>
            <person name="Brettin T."/>
            <person name="Detter J.C."/>
            <person name="Han C."/>
            <person name="Larimer F."/>
            <person name="Land M."/>
            <person name="Hauser L."/>
            <person name="Kyrpides N."/>
            <person name="Ovchinnikova G."/>
            <person name="Kostka J."/>
            <person name="Richardson P."/>
        </authorList>
    </citation>
    <scope>NUCLEOTIDE SEQUENCE [LARGE SCALE GENOMIC DNA]</scope>
    <source>
        <strain evidence="3">DSM 22248 / JCM 15807 / FRC-32</strain>
    </source>
</reference>
<feature type="chain" id="PRO_5002886628" description="Flagellar assembly protein T N-terminal domain-containing protein" evidence="1">
    <location>
        <begin position="22"/>
        <end position="375"/>
    </location>
</feature>
<dbReference type="OrthoDB" id="5395723at2"/>
<evidence type="ECO:0008006" key="4">
    <source>
        <dbReference type="Google" id="ProtNLM"/>
    </source>
</evidence>
<evidence type="ECO:0000313" key="3">
    <source>
        <dbReference type="Proteomes" id="UP000007721"/>
    </source>
</evidence>
<dbReference type="AlphaFoldDB" id="B9M4B3"/>
<gene>
    <name evidence="2" type="ordered locus">Geob_3225</name>
</gene>
<dbReference type="RefSeq" id="WP_012648296.1">
    <property type="nucleotide sequence ID" value="NC_011979.1"/>
</dbReference>
<evidence type="ECO:0000256" key="1">
    <source>
        <dbReference type="SAM" id="SignalP"/>
    </source>
</evidence>
<protein>
    <recommendedName>
        <fullName evidence="4">Flagellar assembly protein T N-terminal domain-containing protein</fullName>
    </recommendedName>
</protein>
<accession>B9M4B3</accession>
<proteinExistence type="predicted"/>
<dbReference type="HOGENOM" id="CLU_751599_0_0_7"/>
<sequence length="375" mass="40372">MWKILVFIMFSLWLCPLTVLAQVQCVDADGEAVIVNGDKPSAKAEAISRAKLAAIEQTAGVDVNAQSVVQNLMLVDETINRKIYGLITSFSLLDYQIGDNVVAVKINACVEPAKTRDALSDLALNNAVAVFIPARKISPSGAAGDYQESNLFSEEIIGDLAERGYTVVDVAPTGEVDPRNIETALKSGNFRSLSSMMHQFLTNILLIGNIDLILTKKKGGDMGFGLNTPFHNITARLTYRLVTRDPSGRMVILAAGTEQGKGLAGTMEDAAAKGLQNLSDKLKPVVADKVGRHLKAAAKRVQVKVSGIKDPGENFAVKEALQNIAWVAGVEEKELGSFVVTYPENTIYLANSIAQKGSFKIVNFSTNAITINYLK</sequence>
<evidence type="ECO:0000313" key="2">
    <source>
        <dbReference type="EMBL" id="ACM21568.1"/>
    </source>
</evidence>
<dbReference type="EMBL" id="CP001390">
    <property type="protein sequence ID" value="ACM21568.1"/>
    <property type="molecule type" value="Genomic_DNA"/>
</dbReference>
<feature type="signal peptide" evidence="1">
    <location>
        <begin position="1"/>
        <end position="21"/>
    </location>
</feature>
<name>B9M4B3_GEODF</name>
<dbReference type="Gene3D" id="3.30.1660.40">
    <property type="entry name" value="FlgT, N-terminal domain"/>
    <property type="match status" value="1"/>
</dbReference>
<dbReference type="eggNOG" id="COG3018">
    <property type="taxonomic scope" value="Bacteria"/>
</dbReference>
<dbReference type="Proteomes" id="UP000007721">
    <property type="component" value="Chromosome"/>
</dbReference>
<dbReference type="KEGG" id="geo:Geob_3225"/>
<keyword evidence="1" id="KW-0732">Signal</keyword>
<dbReference type="InterPro" id="IPR038180">
    <property type="entry name" value="FlgT_N_sf"/>
</dbReference>
<organism evidence="2 3">
    <name type="scientific">Geotalea daltonii (strain DSM 22248 / JCM 15807 / FRC-32)</name>
    <name type="common">Geobacter daltonii</name>
    <dbReference type="NCBI Taxonomy" id="316067"/>
    <lineage>
        <taxon>Bacteria</taxon>
        <taxon>Pseudomonadati</taxon>
        <taxon>Thermodesulfobacteriota</taxon>
        <taxon>Desulfuromonadia</taxon>
        <taxon>Geobacterales</taxon>
        <taxon>Geobacteraceae</taxon>
        <taxon>Geotalea</taxon>
    </lineage>
</organism>
<keyword evidence="3" id="KW-1185">Reference proteome</keyword>